<protein>
    <submittedName>
        <fullName evidence="2">Uncharacterized protein</fullName>
    </submittedName>
</protein>
<name>A0A2N9FHJ9_FAGSY</name>
<evidence type="ECO:0000256" key="1">
    <source>
        <dbReference type="SAM" id="Coils"/>
    </source>
</evidence>
<keyword evidence="1" id="KW-0175">Coiled coil</keyword>
<proteinExistence type="predicted"/>
<sequence length="106" mass="12441">MKRPRTLEETLKDLTKEVQGLVKEKEAVEKRRTEAIKKHTELELDVNDLQERISGNNRAKGDATRQLEILQKEIQDSMDELDKIHPFYEKQVIKEKEITKGYVYGS</sequence>
<organism evidence="2">
    <name type="scientific">Fagus sylvatica</name>
    <name type="common">Beechnut</name>
    <dbReference type="NCBI Taxonomy" id="28930"/>
    <lineage>
        <taxon>Eukaryota</taxon>
        <taxon>Viridiplantae</taxon>
        <taxon>Streptophyta</taxon>
        <taxon>Embryophyta</taxon>
        <taxon>Tracheophyta</taxon>
        <taxon>Spermatophyta</taxon>
        <taxon>Magnoliopsida</taxon>
        <taxon>eudicotyledons</taxon>
        <taxon>Gunneridae</taxon>
        <taxon>Pentapetalae</taxon>
        <taxon>rosids</taxon>
        <taxon>fabids</taxon>
        <taxon>Fagales</taxon>
        <taxon>Fagaceae</taxon>
        <taxon>Fagus</taxon>
    </lineage>
</organism>
<dbReference type="EMBL" id="OIVN01000838">
    <property type="protein sequence ID" value="SPC86264.1"/>
    <property type="molecule type" value="Genomic_DNA"/>
</dbReference>
<reference evidence="2" key="1">
    <citation type="submission" date="2018-02" db="EMBL/GenBank/DDBJ databases">
        <authorList>
            <person name="Cohen D.B."/>
            <person name="Kent A.D."/>
        </authorList>
    </citation>
    <scope>NUCLEOTIDE SEQUENCE</scope>
</reference>
<gene>
    <name evidence="2" type="ORF">FSB_LOCUS14146</name>
</gene>
<evidence type="ECO:0000313" key="2">
    <source>
        <dbReference type="EMBL" id="SPC86264.1"/>
    </source>
</evidence>
<accession>A0A2N9FHJ9</accession>
<dbReference type="AlphaFoldDB" id="A0A2N9FHJ9"/>
<dbReference type="PANTHER" id="PTHR43977">
    <property type="entry name" value="STRUCTURAL MAINTENANCE OF CHROMOSOMES PROTEIN 3"/>
    <property type="match status" value="1"/>
</dbReference>
<feature type="coiled-coil region" evidence="1">
    <location>
        <begin position="11"/>
        <end position="80"/>
    </location>
</feature>